<evidence type="ECO:0000313" key="2">
    <source>
        <dbReference type="Proteomes" id="UP000230251"/>
    </source>
</evidence>
<sequence length="118" mass="12415">MQTPLRFQEHTMKYFMMIALALGLGACDGNDNGGGEDGNVNTACTDNCDDTDTPTGWAEYTVFVYDGFGAELDTALVFASTKTNIYDATSGETMSLPAPETYTVKAGSPADGTTSDGL</sequence>
<protein>
    <submittedName>
        <fullName evidence="1">Uncharacterized protein</fullName>
    </submittedName>
</protein>
<dbReference type="Proteomes" id="UP000230251">
    <property type="component" value="Unassembled WGS sequence"/>
</dbReference>
<evidence type="ECO:0000313" key="1">
    <source>
        <dbReference type="EMBL" id="PJC24425.1"/>
    </source>
</evidence>
<dbReference type="EMBL" id="PFSI01000042">
    <property type="protein sequence ID" value="PJC24425.1"/>
    <property type="molecule type" value="Genomic_DNA"/>
</dbReference>
<reference evidence="2" key="1">
    <citation type="submission" date="2017-09" db="EMBL/GenBank/DDBJ databases">
        <title>Depth-based differentiation of microbial function through sediment-hosted aquifers and enrichment of novel symbionts in the deep terrestrial subsurface.</title>
        <authorList>
            <person name="Probst A.J."/>
            <person name="Ladd B."/>
            <person name="Jarett J.K."/>
            <person name="Geller-Mcgrath D.E."/>
            <person name="Sieber C.M.K."/>
            <person name="Emerson J.B."/>
            <person name="Anantharaman K."/>
            <person name="Thomas B.C."/>
            <person name="Malmstrom R."/>
            <person name="Stieglmeier M."/>
            <person name="Klingl A."/>
            <person name="Woyke T."/>
            <person name="Ryan C.M."/>
            <person name="Banfield J.F."/>
        </authorList>
    </citation>
    <scope>NUCLEOTIDE SEQUENCE [LARGE SCALE GENOMIC DNA]</scope>
</reference>
<gene>
    <name evidence="1" type="ORF">CO057_02895</name>
</gene>
<comment type="caution">
    <text evidence="1">The sequence shown here is derived from an EMBL/GenBank/DDBJ whole genome shotgun (WGS) entry which is preliminary data.</text>
</comment>
<accession>A0A2M8ENW3</accession>
<name>A0A2M8ENW3_9BACT</name>
<dbReference type="PROSITE" id="PS51257">
    <property type="entry name" value="PROKAR_LIPOPROTEIN"/>
    <property type="match status" value="1"/>
</dbReference>
<dbReference type="AlphaFoldDB" id="A0A2M8ENW3"/>
<proteinExistence type="predicted"/>
<feature type="non-terminal residue" evidence="1">
    <location>
        <position position="118"/>
    </location>
</feature>
<organism evidence="1 2">
    <name type="scientific">Candidatus Uhrbacteria bacterium CG_4_9_14_0_2_um_filter_41_50</name>
    <dbReference type="NCBI Taxonomy" id="1975031"/>
    <lineage>
        <taxon>Bacteria</taxon>
        <taxon>Candidatus Uhriibacteriota</taxon>
    </lineage>
</organism>